<dbReference type="GO" id="GO:0016787">
    <property type="term" value="F:hydrolase activity"/>
    <property type="evidence" value="ECO:0007669"/>
    <property type="project" value="UniProtKB-KW"/>
</dbReference>
<evidence type="ECO:0000256" key="1">
    <source>
        <dbReference type="SAM" id="MobiDB-lite"/>
    </source>
</evidence>
<keyword evidence="3" id="KW-1185">Reference proteome</keyword>
<organism evidence="2 3">
    <name type="scientific">Salipiger abyssi</name>
    <dbReference type="NCBI Taxonomy" id="1250539"/>
    <lineage>
        <taxon>Bacteria</taxon>
        <taxon>Pseudomonadati</taxon>
        <taxon>Pseudomonadota</taxon>
        <taxon>Alphaproteobacteria</taxon>
        <taxon>Rhodobacterales</taxon>
        <taxon>Roseobacteraceae</taxon>
        <taxon>Salipiger</taxon>
    </lineage>
</organism>
<feature type="region of interest" description="Disordered" evidence="1">
    <location>
        <begin position="1"/>
        <end position="22"/>
    </location>
</feature>
<dbReference type="EMBL" id="CP015093">
    <property type="protein sequence ID" value="APZ53573.1"/>
    <property type="molecule type" value="Genomic_DNA"/>
</dbReference>
<gene>
    <name evidence="2" type="ORF">Ga0080574_TMP3239</name>
</gene>
<dbReference type="Proteomes" id="UP000187059">
    <property type="component" value="Chromosome"/>
</dbReference>
<evidence type="ECO:0000313" key="2">
    <source>
        <dbReference type="EMBL" id="APZ53573.1"/>
    </source>
</evidence>
<accession>A0A1P8UW07</accession>
<evidence type="ECO:0000313" key="3">
    <source>
        <dbReference type="Proteomes" id="UP000187059"/>
    </source>
</evidence>
<sequence>MNHVANNRPMSGETMGADAGNAPSAAEDAFGFDIDTRPPRSRLLSLLKSGRHNVLLLASRVAPAITAALLARRYLKSSNFVGPVQRRTRRGVSFLQAAPDVAVIRHQPQGVRRGRVLLVHGHDGSVRQFARLARTLRNAGAEVDALILPGHLDPVRRMCSMATVTRAIRHCAETLGPYDGMLGHCVSANGLLFALDEGITSPRVVFVSTPIELHKLIRLGGTQYGIANGCLDRFVQAVSRLGAPYPVDLPWQPLAARRGEKLLAVHARHDYAAPVKDLDALGRIWPDAQVDIFEQGDHNSILNMNAPITAITEFLSAGFSGPDGDDCADPQGVQDSS</sequence>
<name>A0A1P8UW07_9RHOB</name>
<dbReference type="AlphaFoldDB" id="A0A1P8UW07"/>
<protein>
    <submittedName>
        <fullName evidence="2">Putative hydrolase</fullName>
    </submittedName>
</protein>
<dbReference type="OrthoDB" id="7877130at2"/>
<dbReference type="KEGG" id="paby:Ga0080574_TMP3239"/>
<dbReference type="RefSeq" id="WP_156876381.1">
    <property type="nucleotide sequence ID" value="NZ_CP015093.1"/>
</dbReference>
<proteinExistence type="predicted"/>
<dbReference type="SUPFAM" id="SSF53474">
    <property type="entry name" value="alpha/beta-Hydrolases"/>
    <property type="match status" value="1"/>
</dbReference>
<keyword evidence="2" id="KW-0378">Hydrolase</keyword>
<dbReference type="InterPro" id="IPR029058">
    <property type="entry name" value="AB_hydrolase_fold"/>
</dbReference>
<dbReference type="STRING" id="1250539.Ga0080574_TMP3239"/>
<dbReference type="Gene3D" id="3.40.50.1820">
    <property type="entry name" value="alpha/beta hydrolase"/>
    <property type="match status" value="1"/>
</dbReference>
<reference evidence="2 3" key="1">
    <citation type="submission" date="2016-04" db="EMBL/GenBank/DDBJ databases">
        <title>Deep-sea bacteria in the southern Pacific.</title>
        <authorList>
            <person name="Tang K."/>
        </authorList>
    </citation>
    <scope>NUCLEOTIDE SEQUENCE [LARGE SCALE GENOMIC DNA]</scope>
    <source>
        <strain evidence="2 3">JLT2014</strain>
    </source>
</reference>